<reference evidence="2" key="1">
    <citation type="journal article" date="2015" name="Nature">
        <title>Complex archaea that bridge the gap between prokaryotes and eukaryotes.</title>
        <authorList>
            <person name="Spang A."/>
            <person name="Saw J.H."/>
            <person name="Jorgensen S.L."/>
            <person name="Zaremba-Niedzwiedzka K."/>
            <person name="Martijn J."/>
            <person name="Lind A.E."/>
            <person name="van Eijk R."/>
            <person name="Schleper C."/>
            <person name="Guy L."/>
            <person name="Ettema T.J."/>
        </authorList>
    </citation>
    <scope>NUCLEOTIDE SEQUENCE</scope>
</reference>
<dbReference type="InterPro" id="IPR001623">
    <property type="entry name" value="DnaJ_domain"/>
</dbReference>
<dbReference type="CDD" id="cd06257">
    <property type="entry name" value="DnaJ"/>
    <property type="match status" value="1"/>
</dbReference>
<dbReference type="SUPFAM" id="SSF46565">
    <property type="entry name" value="Chaperone J-domain"/>
    <property type="match status" value="1"/>
</dbReference>
<gene>
    <name evidence="2" type="ORF">LCGC14_0791560</name>
</gene>
<dbReference type="AlphaFoldDB" id="A0A0F9PSF6"/>
<protein>
    <recommendedName>
        <fullName evidence="1">J domain-containing protein</fullName>
    </recommendedName>
</protein>
<proteinExistence type="predicted"/>
<organism evidence="2">
    <name type="scientific">marine sediment metagenome</name>
    <dbReference type="NCBI Taxonomy" id="412755"/>
    <lineage>
        <taxon>unclassified sequences</taxon>
        <taxon>metagenomes</taxon>
        <taxon>ecological metagenomes</taxon>
    </lineage>
</organism>
<evidence type="ECO:0000313" key="2">
    <source>
        <dbReference type="EMBL" id="KKN34640.1"/>
    </source>
</evidence>
<dbReference type="PANTHER" id="PTHR24074">
    <property type="entry name" value="CO-CHAPERONE PROTEIN DJLA"/>
    <property type="match status" value="1"/>
</dbReference>
<dbReference type="PRINTS" id="PR00625">
    <property type="entry name" value="JDOMAIN"/>
</dbReference>
<dbReference type="Pfam" id="PF00226">
    <property type="entry name" value="DnaJ"/>
    <property type="match status" value="1"/>
</dbReference>
<comment type="caution">
    <text evidence="2">The sequence shown here is derived from an EMBL/GenBank/DDBJ whole genome shotgun (WGS) entry which is preliminary data.</text>
</comment>
<dbReference type="EMBL" id="LAZR01002093">
    <property type="protein sequence ID" value="KKN34640.1"/>
    <property type="molecule type" value="Genomic_DNA"/>
</dbReference>
<accession>A0A0F9PSF6</accession>
<dbReference type="InterPro" id="IPR050817">
    <property type="entry name" value="DjlA_DnaK_co-chaperone"/>
</dbReference>
<dbReference type="Gene3D" id="1.10.287.110">
    <property type="entry name" value="DnaJ domain"/>
    <property type="match status" value="1"/>
</dbReference>
<dbReference type="PROSITE" id="PS50076">
    <property type="entry name" value="DNAJ_2"/>
    <property type="match status" value="1"/>
</dbReference>
<name>A0A0F9PSF6_9ZZZZ</name>
<dbReference type="SMART" id="SM00271">
    <property type="entry name" value="DnaJ"/>
    <property type="match status" value="1"/>
</dbReference>
<sequence length="114" mass="12379">MAKRLRVSQVVQELNDIIYAFSGKTISGWVQEGWARSQNTPLGQAAASIEGAAAAMDPYAVLGLPRSASLEDIKKRYKQLAMIHHPDKGGTNEGFRIIHNAYERIVALKGKGGS</sequence>
<feature type="domain" description="J" evidence="1">
    <location>
        <begin position="57"/>
        <end position="110"/>
    </location>
</feature>
<dbReference type="InterPro" id="IPR036869">
    <property type="entry name" value="J_dom_sf"/>
</dbReference>
<evidence type="ECO:0000259" key="1">
    <source>
        <dbReference type="PROSITE" id="PS50076"/>
    </source>
</evidence>